<keyword evidence="2" id="KW-1185">Reference proteome</keyword>
<sequence>MNDPISFCVKRLITEIESRPVIWDSRIKEYSDRSLKKEAWEELCAAFVPYYHESSVGEKNGIIALLQRKWKSVRDAFLRELKKSMTKPQPGIKCAKPYAYFDNLLFLKPVCELRPRKDDDETNFNNNTVTSEYEDNDDSDNNDNSRSNFNESKPEPQPTRKKRKIEDTEDTVLNMLADHMRLKKKRDAHDDPDLLRLVVKLASVLLTSPRSQTLAVKKFHSSLLNKTPILHPHPSKSSHPKGISPVISQ</sequence>
<protein>
    <submittedName>
        <fullName evidence="1">Uncharacterized protein</fullName>
    </submittedName>
</protein>
<evidence type="ECO:0000313" key="2">
    <source>
        <dbReference type="Proteomes" id="UP001231649"/>
    </source>
</evidence>
<reference evidence="1" key="1">
    <citation type="submission" date="2023-03" db="EMBL/GenBank/DDBJ databases">
        <title>Chromosome-level genomes of two armyworms, Mythimna separata and Mythimna loreyi, provide insights into the biosynthesis and reception of sex pheromones.</title>
        <authorList>
            <person name="Zhao H."/>
        </authorList>
    </citation>
    <scope>NUCLEOTIDE SEQUENCE</scope>
    <source>
        <strain evidence="1">BeijingLab</strain>
    </source>
</reference>
<comment type="caution">
    <text evidence="1">The sequence shown here is derived from an EMBL/GenBank/DDBJ whole genome shotgun (WGS) entry which is preliminary data.</text>
</comment>
<evidence type="ECO:0000313" key="1">
    <source>
        <dbReference type="EMBL" id="KAJ8713791.1"/>
    </source>
</evidence>
<name>A0ACC2QEC2_9NEOP</name>
<accession>A0ACC2QEC2</accession>
<proteinExistence type="predicted"/>
<dbReference type="EMBL" id="CM056796">
    <property type="protein sequence ID" value="KAJ8713791.1"/>
    <property type="molecule type" value="Genomic_DNA"/>
</dbReference>
<gene>
    <name evidence="1" type="ORF">PYW08_007411</name>
</gene>
<dbReference type="Proteomes" id="UP001231649">
    <property type="component" value="Chromosome 20"/>
</dbReference>
<organism evidence="1 2">
    <name type="scientific">Mythimna loreyi</name>
    <dbReference type="NCBI Taxonomy" id="667449"/>
    <lineage>
        <taxon>Eukaryota</taxon>
        <taxon>Metazoa</taxon>
        <taxon>Ecdysozoa</taxon>
        <taxon>Arthropoda</taxon>
        <taxon>Hexapoda</taxon>
        <taxon>Insecta</taxon>
        <taxon>Pterygota</taxon>
        <taxon>Neoptera</taxon>
        <taxon>Endopterygota</taxon>
        <taxon>Lepidoptera</taxon>
        <taxon>Glossata</taxon>
        <taxon>Ditrysia</taxon>
        <taxon>Noctuoidea</taxon>
        <taxon>Noctuidae</taxon>
        <taxon>Noctuinae</taxon>
        <taxon>Hadenini</taxon>
        <taxon>Mythimna</taxon>
    </lineage>
</organism>